<reference evidence="1 2" key="1">
    <citation type="journal article" date="2017" name="Nature">
        <title>The Apostasia genome and the evolution of orchids.</title>
        <authorList>
            <person name="Zhang G.Q."/>
            <person name="Liu K.W."/>
            <person name="Li Z."/>
            <person name="Lohaus R."/>
            <person name="Hsiao Y.Y."/>
            <person name="Niu S.C."/>
            <person name="Wang J.Y."/>
            <person name="Lin Y.C."/>
            <person name="Xu Q."/>
            <person name="Chen L.J."/>
            <person name="Yoshida K."/>
            <person name="Fujiwara S."/>
            <person name="Wang Z.W."/>
            <person name="Zhang Y.Q."/>
            <person name="Mitsuda N."/>
            <person name="Wang M."/>
            <person name="Liu G.H."/>
            <person name="Pecoraro L."/>
            <person name="Huang H.X."/>
            <person name="Xiao X.J."/>
            <person name="Lin M."/>
            <person name="Wu X.Y."/>
            <person name="Wu W.L."/>
            <person name="Chen Y.Y."/>
            <person name="Chang S.B."/>
            <person name="Sakamoto S."/>
            <person name="Ohme-Takagi M."/>
            <person name="Yagi M."/>
            <person name="Zeng S.J."/>
            <person name="Shen C.Y."/>
            <person name="Yeh C.M."/>
            <person name="Luo Y.B."/>
            <person name="Tsai W.C."/>
            <person name="Van de Peer Y."/>
            <person name="Liu Z.J."/>
        </authorList>
    </citation>
    <scope>NUCLEOTIDE SEQUENCE [LARGE SCALE GENOMIC DNA]</scope>
    <source>
        <strain evidence="2">cv. Shenzhen</strain>
        <tissue evidence="1">Stem</tissue>
    </source>
</reference>
<name>A0A2I0BEQ5_9ASPA</name>
<gene>
    <name evidence="1" type="ORF">AXF42_Ash006951</name>
</gene>
<accession>A0A2I0BEQ5</accession>
<sequence length="62" mass="7179">MKHRKKKGPAKLASISFLLLNANARSYFNMVEEIPILNVKPVNLKKVDPFIKEIIERQGWSK</sequence>
<proteinExistence type="predicted"/>
<evidence type="ECO:0000313" key="1">
    <source>
        <dbReference type="EMBL" id="PKA66254.1"/>
    </source>
</evidence>
<dbReference type="EMBL" id="KZ451886">
    <property type="protein sequence ID" value="PKA66254.1"/>
    <property type="molecule type" value="Genomic_DNA"/>
</dbReference>
<organism evidence="1 2">
    <name type="scientific">Apostasia shenzhenica</name>
    <dbReference type="NCBI Taxonomy" id="1088818"/>
    <lineage>
        <taxon>Eukaryota</taxon>
        <taxon>Viridiplantae</taxon>
        <taxon>Streptophyta</taxon>
        <taxon>Embryophyta</taxon>
        <taxon>Tracheophyta</taxon>
        <taxon>Spermatophyta</taxon>
        <taxon>Magnoliopsida</taxon>
        <taxon>Liliopsida</taxon>
        <taxon>Asparagales</taxon>
        <taxon>Orchidaceae</taxon>
        <taxon>Apostasioideae</taxon>
        <taxon>Apostasia</taxon>
    </lineage>
</organism>
<protein>
    <submittedName>
        <fullName evidence="1">Uncharacterized protein</fullName>
    </submittedName>
</protein>
<evidence type="ECO:0000313" key="2">
    <source>
        <dbReference type="Proteomes" id="UP000236161"/>
    </source>
</evidence>
<dbReference type="Proteomes" id="UP000236161">
    <property type="component" value="Unassembled WGS sequence"/>
</dbReference>
<dbReference type="AlphaFoldDB" id="A0A2I0BEQ5"/>
<keyword evidence="2" id="KW-1185">Reference proteome</keyword>